<feature type="region of interest" description="Disordered" evidence="1">
    <location>
        <begin position="188"/>
        <end position="244"/>
    </location>
</feature>
<accession>A0AAV3RA26</accession>
<sequence length="244" mass="28126">MVERIRRLCMERIKDSRLAIGTKPGPLCHRINKILEKRICFADGMSYSWNGLDGFEIFSHNGEQFKVDLKKRECSCRLKLSRKKDITKVHRVKGKEKLTRWHSQTYKYCEITGHNVRTCVKKKVDTEGNRGHPKKCTRATKKTADTEMHNNHNVVTEEDVLAHEAYLHNLYDWLNGMKNIVPTFQVAQHGEPSQSRKKQLSQPILPSQTSTEVPKVTCSQSNLPTTTNTKKMDIFKRKSSSTDA</sequence>
<feature type="compositionally biased region" description="Polar residues" evidence="1">
    <location>
        <begin position="200"/>
        <end position="229"/>
    </location>
</feature>
<keyword evidence="3" id="KW-1185">Reference proteome</keyword>
<name>A0AAV3RA26_LITER</name>
<evidence type="ECO:0000313" key="3">
    <source>
        <dbReference type="Proteomes" id="UP001454036"/>
    </source>
</evidence>
<reference evidence="2 3" key="1">
    <citation type="submission" date="2024-01" db="EMBL/GenBank/DDBJ databases">
        <title>The complete chloroplast genome sequence of Lithospermum erythrorhizon: insights into the phylogenetic relationship among Boraginaceae species and the maternal lineages of purple gromwells.</title>
        <authorList>
            <person name="Okada T."/>
            <person name="Watanabe K."/>
        </authorList>
    </citation>
    <scope>NUCLEOTIDE SEQUENCE [LARGE SCALE GENOMIC DNA]</scope>
</reference>
<comment type="caution">
    <text evidence="2">The sequence shown here is derived from an EMBL/GenBank/DDBJ whole genome shotgun (WGS) entry which is preliminary data.</text>
</comment>
<dbReference type="Proteomes" id="UP001454036">
    <property type="component" value="Unassembled WGS sequence"/>
</dbReference>
<evidence type="ECO:0000313" key="2">
    <source>
        <dbReference type="EMBL" id="GAA0171842.1"/>
    </source>
</evidence>
<gene>
    <name evidence="2" type="ORF">LIER_41235</name>
</gene>
<evidence type="ECO:0000256" key="1">
    <source>
        <dbReference type="SAM" id="MobiDB-lite"/>
    </source>
</evidence>
<protein>
    <submittedName>
        <fullName evidence="2">Uncharacterized protein</fullName>
    </submittedName>
</protein>
<dbReference type="EMBL" id="BAABME010025284">
    <property type="protein sequence ID" value="GAA0171842.1"/>
    <property type="molecule type" value="Genomic_DNA"/>
</dbReference>
<proteinExistence type="predicted"/>
<dbReference type="AlphaFoldDB" id="A0AAV3RA26"/>
<organism evidence="2 3">
    <name type="scientific">Lithospermum erythrorhizon</name>
    <name type="common">Purple gromwell</name>
    <name type="synonym">Lithospermum officinale var. erythrorhizon</name>
    <dbReference type="NCBI Taxonomy" id="34254"/>
    <lineage>
        <taxon>Eukaryota</taxon>
        <taxon>Viridiplantae</taxon>
        <taxon>Streptophyta</taxon>
        <taxon>Embryophyta</taxon>
        <taxon>Tracheophyta</taxon>
        <taxon>Spermatophyta</taxon>
        <taxon>Magnoliopsida</taxon>
        <taxon>eudicotyledons</taxon>
        <taxon>Gunneridae</taxon>
        <taxon>Pentapetalae</taxon>
        <taxon>asterids</taxon>
        <taxon>lamiids</taxon>
        <taxon>Boraginales</taxon>
        <taxon>Boraginaceae</taxon>
        <taxon>Boraginoideae</taxon>
        <taxon>Lithospermeae</taxon>
        <taxon>Lithospermum</taxon>
    </lineage>
</organism>